<dbReference type="Gene3D" id="3.30.420.10">
    <property type="entry name" value="Ribonuclease H-like superfamily/Ribonuclease H"/>
    <property type="match status" value="2"/>
</dbReference>
<dbReference type="GO" id="GO:0008408">
    <property type="term" value="F:3'-5' exonuclease activity"/>
    <property type="evidence" value="ECO:0007669"/>
    <property type="project" value="InterPro"/>
</dbReference>
<dbReference type="Pfam" id="PF01612">
    <property type="entry name" value="DNA_pol_A_exo1"/>
    <property type="match status" value="2"/>
</dbReference>
<dbReference type="GO" id="GO:0005737">
    <property type="term" value="C:cytoplasm"/>
    <property type="evidence" value="ECO:0007669"/>
    <property type="project" value="TreeGrafter"/>
</dbReference>
<name>A0A2U1QCV0_ARTAN</name>
<dbReference type="CDD" id="cd06141">
    <property type="entry name" value="WRN_exo"/>
    <property type="match status" value="1"/>
</dbReference>
<dbReference type="GO" id="GO:0005634">
    <property type="term" value="C:nucleus"/>
    <property type="evidence" value="ECO:0007669"/>
    <property type="project" value="TreeGrafter"/>
</dbReference>
<accession>A0A2U1QCV0</accession>
<evidence type="ECO:0000313" key="4">
    <source>
        <dbReference type="EMBL" id="PWA95797.1"/>
    </source>
</evidence>
<evidence type="ECO:0000256" key="2">
    <source>
        <dbReference type="ARBA" id="ARBA00022801"/>
    </source>
</evidence>
<comment type="caution">
    <text evidence="4">The sequence shown here is derived from an EMBL/GenBank/DDBJ whole genome shotgun (WGS) entry which is preliminary data.</text>
</comment>
<dbReference type="GO" id="GO:0003676">
    <property type="term" value="F:nucleic acid binding"/>
    <property type="evidence" value="ECO:0007669"/>
    <property type="project" value="InterPro"/>
</dbReference>
<dbReference type="FunFam" id="3.30.420.10:FF:000054">
    <property type="entry name" value="Werner Syndrome-like exonuclease"/>
    <property type="match status" value="1"/>
</dbReference>
<dbReference type="InterPro" id="IPR051132">
    <property type="entry name" value="3-5_Exonuclease_domain"/>
</dbReference>
<keyword evidence="2" id="KW-0378">Hydrolase</keyword>
<dbReference type="STRING" id="35608.A0A2U1QCV0"/>
<evidence type="ECO:0000313" key="5">
    <source>
        <dbReference type="Proteomes" id="UP000245207"/>
    </source>
</evidence>
<dbReference type="InterPro" id="IPR012337">
    <property type="entry name" value="RNaseH-like_sf"/>
</dbReference>
<dbReference type="SUPFAM" id="SSF53098">
    <property type="entry name" value="Ribonuclease H-like"/>
    <property type="match status" value="2"/>
</dbReference>
<proteinExistence type="predicted"/>
<organism evidence="4 5">
    <name type="scientific">Artemisia annua</name>
    <name type="common">Sweet wormwood</name>
    <dbReference type="NCBI Taxonomy" id="35608"/>
    <lineage>
        <taxon>Eukaryota</taxon>
        <taxon>Viridiplantae</taxon>
        <taxon>Streptophyta</taxon>
        <taxon>Embryophyta</taxon>
        <taxon>Tracheophyta</taxon>
        <taxon>Spermatophyta</taxon>
        <taxon>Magnoliopsida</taxon>
        <taxon>eudicotyledons</taxon>
        <taxon>Gunneridae</taxon>
        <taxon>Pentapetalae</taxon>
        <taxon>asterids</taxon>
        <taxon>campanulids</taxon>
        <taxon>Asterales</taxon>
        <taxon>Asteraceae</taxon>
        <taxon>Asteroideae</taxon>
        <taxon>Anthemideae</taxon>
        <taxon>Artemisiinae</taxon>
        <taxon>Artemisia</taxon>
    </lineage>
</organism>
<evidence type="ECO:0000259" key="3">
    <source>
        <dbReference type="SMART" id="SM00474"/>
    </source>
</evidence>
<evidence type="ECO:0000256" key="1">
    <source>
        <dbReference type="ARBA" id="ARBA00022722"/>
    </source>
</evidence>
<sequence>MTITIHDHDTPADTHKYYDVTFFDKTINTLVTETPSFVDSWISKIEHIHSHRLDNLIVGLDVEWRPNNRYFTNPVATLQLCVGRNCLIFQLIYAPYIPDSLVNFLGNISYTFVGVGVDNDVEKLLVDYGIRVGRTAELTSLAVQAFGAKELKNAGLKGLTNWVLGFFDKTINTLVTETPSFVDSWISKIEHIHSHRLDNLIVGLDVEWRPNNRYFTNPVATLQLCVGRNCLIFQLIYAPYIPDSLVNFLGNISYTFVGVGVDNDVEKLLVDYGIRVGRTAELTSLAVQAFGAKELKNAGLKGLTNWVLGKELVKPKIVSRSRWDKQWLTLDQVQYACVDAYLSFEIGRTLICGD</sequence>
<keyword evidence="1" id="KW-0540">Nuclease</keyword>
<dbReference type="Proteomes" id="UP000245207">
    <property type="component" value="Unassembled WGS sequence"/>
</dbReference>
<reference evidence="4 5" key="1">
    <citation type="journal article" date="2018" name="Mol. Plant">
        <title>The genome of Artemisia annua provides insight into the evolution of Asteraceae family and artemisinin biosynthesis.</title>
        <authorList>
            <person name="Shen Q."/>
            <person name="Zhang L."/>
            <person name="Liao Z."/>
            <person name="Wang S."/>
            <person name="Yan T."/>
            <person name="Shi P."/>
            <person name="Liu M."/>
            <person name="Fu X."/>
            <person name="Pan Q."/>
            <person name="Wang Y."/>
            <person name="Lv Z."/>
            <person name="Lu X."/>
            <person name="Zhang F."/>
            <person name="Jiang W."/>
            <person name="Ma Y."/>
            <person name="Chen M."/>
            <person name="Hao X."/>
            <person name="Li L."/>
            <person name="Tang Y."/>
            <person name="Lv G."/>
            <person name="Zhou Y."/>
            <person name="Sun X."/>
            <person name="Brodelius P.E."/>
            <person name="Rose J.K.C."/>
            <person name="Tang K."/>
        </authorList>
    </citation>
    <scope>NUCLEOTIDE SEQUENCE [LARGE SCALE GENOMIC DNA]</scope>
    <source>
        <strain evidence="5">cv. Huhao1</strain>
        <tissue evidence="4">Leaf</tissue>
    </source>
</reference>
<dbReference type="PANTHER" id="PTHR13620:SF105">
    <property type="entry name" value="OS01G0737700 PROTEIN"/>
    <property type="match status" value="1"/>
</dbReference>
<dbReference type="AlphaFoldDB" id="A0A2U1QCV0"/>
<feature type="domain" description="3'-5' exonuclease" evidence="3">
    <location>
        <begin position="179"/>
        <end position="351"/>
    </location>
</feature>
<dbReference type="InterPro" id="IPR002562">
    <property type="entry name" value="3'-5'_exonuclease_dom"/>
</dbReference>
<dbReference type="SMART" id="SM00474">
    <property type="entry name" value="35EXOc"/>
    <property type="match status" value="1"/>
</dbReference>
<keyword evidence="5" id="KW-1185">Reference proteome</keyword>
<protein>
    <submittedName>
        <fullName evidence="4">Ribonuclease H-like domain-containing protein</fullName>
    </submittedName>
</protein>
<dbReference type="GO" id="GO:0006139">
    <property type="term" value="P:nucleobase-containing compound metabolic process"/>
    <property type="evidence" value="ECO:0007669"/>
    <property type="project" value="InterPro"/>
</dbReference>
<dbReference type="EMBL" id="PKPP01000217">
    <property type="protein sequence ID" value="PWA95797.1"/>
    <property type="molecule type" value="Genomic_DNA"/>
</dbReference>
<dbReference type="InterPro" id="IPR036397">
    <property type="entry name" value="RNaseH_sf"/>
</dbReference>
<dbReference type="PANTHER" id="PTHR13620">
    <property type="entry name" value="3-5 EXONUCLEASE"/>
    <property type="match status" value="1"/>
</dbReference>
<gene>
    <name evidence="4" type="ORF">CTI12_AA046410</name>
</gene>
<dbReference type="OrthoDB" id="1920326at2759"/>